<dbReference type="Proteomes" id="UP000515465">
    <property type="component" value="Chromosome"/>
</dbReference>
<organism evidence="1 2">
    <name type="scientific">Mesorhizobium huakuii</name>
    <dbReference type="NCBI Taxonomy" id="28104"/>
    <lineage>
        <taxon>Bacteria</taxon>
        <taxon>Pseudomonadati</taxon>
        <taxon>Pseudomonadota</taxon>
        <taxon>Alphaproteobacteria</taxon>
        <taxon>Hyphomicrobiales</taxon>
        <taxon>Phyllobacteriaceae</taxon>
        <taxon>Mesorhizobium</taxon>
    </lineage>
</organism>
<dbReference type="AlphaFoldDB" id="A0A7G6T059"/>
<evidence type="ECO:0000313" key="1">
    <source>
        <dbReference type="EMBL" id="QND60141.1"/>
    </source>
</evidence>
<dbReference type="EMBL" id="CP050296">
    <property type="protein sequence ID" value="QND60141.1"/>
    <property type="molecule type" value="Genomic_DNA"/>
</dbReference>
<evidence type="ECO:0000313" key="2">
    <source>
        <dbReference type="Proteomes" id="UP000515465"/>
    </source>
</evidence>
<proteinExistence type="predicted"/>
<name>A0A7G6T059_9HYPH</name>
<protein>
    <submittedName>
        <fullName evidence="1">Uncharacterized protein</fullName>
    </submittedName>
</protein>
<accession>A0A7G6T059</accession>
<reference evidence="2" key="1">
    <citation type="journal article" date="2020" name="Mol. Plant Microbe">
        <title>Rhizobial microsymbionts of the narrowly endemic Oxytropis species growing in Kamchatka are characterized by significant genetic diversity and possess a set of genes that are associated with T3SS and T6SS secretion systems and can affect the development of symbiosis.</title>
        <authorList>
            <person name="Safronova V."/>
            <person name="Guro P."/>
            <person name="Sazanova A."/>
            <person name="Kuznetsova I."/>
            <person name="Belimov A."/>
            <person name="Yakubov V."/>
            <person name="Chirak E."/>
            <person name="Afonin A."/>
            <person name="Gogolev Y."/>
            <person name="Andronov E."/>
            <person name="Tikhonovich I."/>
        </authorList>
    </citation>
    <scope>NUCLEOTIDE SEQUENCE [LARGE SCALE GENOMIC DNA]</scope>
    <source>
        <strain evidence="2">583</strain>
    </source>
</reference>
<gene>
    <name evidence="1" type="ORF">HB778_29045</name>
</gene>
<dbReference type="RefSeq" id="WP_183458901.1">
    <property type="nucleotide sequence ID" value="NZ_CP050296.1"/>
</dbReference>
<sequence>MTTADLHKIRESLDELIQFAVSVGGPAKDIALKADHIRDAVIMTMREAFSGDTDILEKIERADAFHKDRTRKFYLPIVAEILSEEKTTPGEELIPSLVSEDPTTISIVLDLLPDEDRAITQAAALKLILRVLDEGYIDPQLDEKLTVLSR</sequence>